<comment type="caution">
    <text evidence="2">The sequence shown here is derived from an EMBL/GenBank/DDBJ whole genome shotgun (WGS) entry which is preliminary data.</text>
</comment>
<proteinExistence type="predicted"/>
<keyword evidence="1" id="KW-0472">Membrane</keyword>
<organism evidence="2">
    <name type="scientific">mine drainage metagenome</name>
    <dbReference type="NCBI Taxonomy" id="410659"/>
    <lineage>
        <taxon>unclassified sequences</taxon>
        <taxon>metagenomes</taxon>
        <taxon>ecological metagenomes</taxon>
    </lineage>
</organism>
<reference evidence="2" key="1">
    <citation type="submission" date="2013-08" db="EMBL/GenBank/DDBJ databases">
        <authorList>
            <person name="Mendez C."/>
            <person name="Richter M."/>
            <person name="Ferrer M."/>
            <person name="Sanchez J."/>
        </authorList>
    </citation>
    <scope>NUCLEOTIDE SEQUENCE</scope>
</reference>
<name>T1B262_9ZZZZ</name>
<protein>
    <submittedName>
        <fullName evidence="2">Membrane protein containing DUF1634</fullName>
    </submittedName>
</protein>
<dbReference type="AlphaFoldDB" id="T1B262"/>
<evidence type="ECO:0000256" key="1">
    <source>
        <dbReference type="SAM" id="Phobius"/>
    </source>
</evidence>
<dbReference type="EMBL" id="AUZY01008231">
    <property type="protein sequence ID" value="EQD46954.1"/>
    <property type="molecule type" value="Genomic_DNA"/>
</dbReference>
<keyword evidence="1" id="KW-0812">Transmembrane</keyword>
<keyword evidence="1" id="KW-1133">Transmembrane helix</keyword>
<evidence type="ECO:0000313" key="2">
    <source>
        <dbReference type="EMBL" id="EQD46954.1"/>
    </source>
</evidence>
<dbReference type="Pfam" id="PF07843">
    <property type="entry name" value="DUF1634"/>
    <property type="match status" value="1"/>
</dbReference>
<dbReference type="InterPro" id="IPR012861">
    <property type="entry name" value="DUF1634"/>
</dbReference>
<feature type="transmembrane region" description="Helical" evidence="1">
    <location>
        <begin position="12"/>
        <end position="34"/>
    </location>
</feature>
<feature type="transmembrane region" description="Helical" evidence="1">
    <location>
        <begin position="76"/>
        <end position="99"/>
    </location>
</feature>
<reference evidence="2" key="2">
    <citation type="journal article" date="2014" name="ISME J.">
        <title>Microbial stratification in low pH oxic and suboxic macroscopic growths along an acid mine drainage.</title>
        <authorList>
            <person name="Mendez-Garcia C."/>
            <person name="Mesa V."/>
            <person name="Sprenger R.R."/>
            <person name="Richter M."/>
            <person name="Diez M.S."/>
            <person name="Solano J."/>
            <person name="Bargiela R."/>
            <person name="Golyshina O.V."/>
            <person name="Manteca A."/>
            <person name="Ramos J.L."/>
            <person name="Gallego J.R."/>
            <person name="Llorente I."/>
            <person name="Martins Dos Santos V.A."/>
            <person name="Jensen O.N."/>
            <person name="Pelaez A.I."/>
            <person name="Sanchez J."/>
            <person name="Ferrer M."/>
        </authorList>
    </citation>
    <scope>NUCLEOTIDE SEQUENCE</scope>
</reference>
<gene>
    <name evidence="2" type="ORF">B1B_12561</name>
</gene>
<accession>T1B262</accession>
<feature type="transmembrane region" description="Helical" evidence="1">
    <location>
        <begin position="111"/>
        <end position="131"/>
    </location>
</feature>
<sequence>MPKLDQNAITSLILEVGVITSLSLILIGVVLLFIKGGGDGATLSQVANFHNPSGTITSKVLLPSNFLNGLIAGDGLYFISVGLWVLIFTPLTVLIDALITFGHERNKLYTLLDAIVLFNLLLAIFVIPRFIS</sequence>